<dbReference type="SUPFAM" id="SSF51126">
    <property type="entry name" value="Pectin lyase-like"/>
    <property type="match status" value="1"/>
</dbReference>
<dbReference type="PANTHER" id="PTHR31683">
    <property type="entry name" value="PECTATE LYASE 18-RELATED"/>
    <property type="match status" value="1"/>
</dbReference>
<sequence length="150" mass="16454">MGPRFFSLLVVSVLATTVDKTMARRPGLAKLNAIDSCWRRNPNWIEQREELALCSAGFAGKMKGNIGPGTTRYVVTDPSDDRLSPKPGTLRYGITMVPGKVWITFQKDMNITLQATLLVGSFTTIDGRGVIVHIAHGGCLLLHKVLFVEI</sequence>
<proteinExistence type="predicted"/>
<organism evidence="2">
    <name type="scientific">Opuntia streptacantha</name>
    <name type="common">Prickly pear cactus</name>
    <name type="synonym">Opuntia cardona</name>
    <dbReference type="NCBI Taxonomy" id="393608"/>
    <lineage>
        <taxon>Eukaryota</taxon>
        <taxon>Viridiplantae</taxon>
        <taxon>Streptophyta</taxon>
        <taxon>Embryophyta</taxon>
        <taxon>Tracheophyta</taxon>
        <taxon>Spermatophyta</taxon>
        <taxon>Magnoliopsida</taxon>
        <taxon>eudicotyledons</taxon>
        <taxon>Gunneridae</taxon>
        <taxon>Pentapetalae</taxon>
        <taxon>Caryophyllales</taxon>
        <taxon>Cactineae</taxon>
        <taxon>Cactaceae</taxon>
        <taxon>Opuntioideae</taxon>
        <taxon>Opuntia</taxon>
    </lineage>
</organism>
<name>A0A7C9DHY9_OPUST</name>
<dbReference type="AlphaFoldDB" id="A0A7C9DHY9"/>
<evidence type="ECO:0000256" key="1">
    <source>
        <dbReference type="SAM" id="SignalP"/>
    </source>
</evidence>
<evidence type="ECO:0000313" key="2">
    <source>
        <dbReference type="EMBL" id="MBA4642546.1"/>
    </source>
</evidence>
<dbReference type="GO" id="GO:0030570">
    <property type="term" value="F:pectate lyase activity"/>
    <property type="evidence" value="ECO:0007669"/>
    <property type="project" value="UniProtKB-EC"/>
</dbReference>
<dbReference type="PANTHER" id="PTHR31683:SF74">
    <property type="entry name" value="PECTATE LYASE"/>
    <property type="match status" value="1"/>
</dbReference>
<dbReference type="InterPro" id="IPR045032">
    <property type="entry name" value="PEL"/>
</dbReference>
<dbReference type="EC" id="4.2.2.2" evidence="2"/>
<dbReference type="InterPro" id="IPR012334">
    <property type="entry name" value="Pectin_lyas_fold"/>
</dbReference>
<accession>A0A7C9DHY9</accession>
<reference evidence="2" key="2">
    <citation type="submission" date="2020-07" db="EMBL/GenBank/DDBJ databases">
        <authorList>
            <person name="Vera ALvarez R."/>
            <person name="Arias-Moreno D.M."/>
            <person name="Jimenez-Jacinto V."/>
            <person name="Jimenez-Bremont J.F."/>
            <person name="Swaminathan K."/>
            <person name="Moose S.P."/>
            <person name="Guerrero-Gonzalez M.L."/>
            <person name="Marino-Ramirez L."/>
            <person name="Landsman D."/>
            <person name="Rodriguez-Kessler M."/>
            <person name="Delgado-Sanchez P."/>
        </authorList>
    </citation>
    <scope>NUCLEOTIDE SEQUENCE</scope>
    <source>
        <tissue evidence="2">Cladode</tissue>
    </source>
</reference>
<protein>
    <submittedName>
        <fullName evidence="2">Pectate lyase</fullName>
        <ecNumber evidence="2">4.2.2.2</ecNumber>
    </submittedName>
</protein>
<feature type="chain" id="PRO_5027788437" evidence="1">
    <location>
        <begin position="24"/>
        <end position="150"/>
    </location>
</feature>
<keyword evidence="1" id="KW-0732">Signal</keyword>
<feature type="signal peptide" evidence="1">
    <location>
        <begin position="1"/>
        <end position="23"/>
    </location>
</feature>
<dbReference type="InterPro" id="IPR011050">
    <property type="entry name" value="Pectin_lyase_fold/virulence"/>
</dbReference>
<reference evidence="2" key="1">
    <citation type="journal article" date="2013" name="J. Plant Res.">
        <title>Effect of fungi and light on seed germination of three Opuntia species from semiarid lands of central Mexico.</title>
        <authorList>
            <person name="Delgado-Sanchez P."/>
            <person name="Jimenez-Bremont J.F."/>
            <person name="Guerrero-Gonzalez Mde L."/>
            <person name="Flores J."/>
        </authorList>
    </citation>
    <scope>NUCLEOTIDE SEQUENCE</scope>
    <source>
        <tissue evidence="2">Cladode</tissue>
    </source>
</reference>
<dbReference type="Gene3D" id="2.160.20.10">
    <property type="entry name" value="Single-stranded right-handed beta-helix, Pectin lyase-like"/>
    <property type="match status" value="1"/>
</dbReference>
<keyword evidence="2" id="KW-0456">Lyase</keyword>
<dbReference type="EMBL" id="GISG01128976">
    <property type="protein sequence ID" value="MBA4642546.1"/>
    <property type="molecule type" value="Transcribed_RNA"/>
</dbReference>